<evidence type="ECO:0000313" key="2">
    <source>
        <dbReference type="Proteomes" id="UP000002892"/>
    </source>
</evidence>
<dbReference type="Proteomes" id="UP000002892">
    <property type="component" value="Chromosome"/>
</dbReference>
<name>I4D3C1_DESAJ</name>
<organism evidence="1 2">
    <name type="scientific">Desulfosporosinus acidiphilus (strain DSM 22704 / JCM 16185 / SJ4)</name>
    <dbReference type="NCBI Taxonomy" id="646529"/>
    <lineage>
        <taxon>Bacteria</taxon>
        <taxon>Bacillati</taxon>
        <taxon>Bacillota</taxon>
        <taxon>Clostridia</taxon>
        <taxon>Eubacteriales</taxon>
        <taxon>Desulfitobacteriaceae</taxon>
        <taxon>Desulfosporosinus</taxon>
    </lineage>
</organism>
<dbReference type="HOGENOM" id="CLU_3182825_0_0_9"/>
<evidence type="ECO:0000313" key="1">
    <source>
        <dbReference type="EMBL" id="AFM40295.1"/>
    </source>
</evidence>
<dbReference type="EMBL" id="CP003639">
    <property type="protein sequence ID" value="AFM40295.1"/>
    <property type="molecule type" value="Genomic_DNA"/>
</dbReference>
<proteinExistence type="predicted"/>
<accession>I4D3C1</accession>
<reference evidence="1 2" key="1">
    <citation type="journal article" date="2012" name="J. Bacteriol.">
        <title>Complete genome sequences of Desulfosporosinus orientis DSM765T, Desulfosporosinus youngiae DSM17734T, Desulfosporosinus meridiei DSM13257T, and Desulfosporosinus acidiphilus DSM22704T.</title>
        <authorList>
            <person name="Pester M."/>
            <person name="Brambilla E."/>
            <person name="Alazard D."/>
            <person name="Rattei T."/>
            <person name="Weinmaier T."/>
            <person name="Han J."/>
            <person name="Lucas S."/>
            <person name="Lapidus A."/>
            <person name="Cheng J.F."/>
            <person name="Goodwin L."/>
            <person name="Pitluck S."/>
            <person name="Peters L."/>
            <person name="Ovchinnikova G."/>
            <person name="Teshima H."/>
            <person name="Detter J.C."/>
            <person name="Han C.S."/>
            <person name="Tapia R."/>
            <person name="Land M.L."/>
            <person name="Hauser L."/>
            <person name="Kyrpides N.C."/>
            <person name="Ivanova N.N."/>
            <person name="Pagani I."/>
            <person name="Huntmann M."/>
            <person name="Wei C.L."/>
            <person name="Davenport K.W."/>
            <person name="Daligault H."/>
            <person name="Chain P.S."/>
            <person name="Chen A."/>
            <person name="Mavromatis K."/>
            <person name="Markowitz V."/>
            <person name="Szeto E."/>
            <person name="Mikhailova N."/>
            <person name="Pati A."/>
            <person name="Wagner M."/>
            <person name="Woyke T."/>
            <person name="Ollivier B."/>
            <person name="Klenk H.P."/>
            <person name="Spring S."/>
            <person name="Loy A."/>
        </authorList>
    </citation>
    <scope>NUCLEOTIDE SEQUENCE [LARGE SCALE GENOMIC DNA]</scope>
    <source>
        <strain evidence="2">DSM 22704 / JCM 16185 / SJ4</strain>
    </source>
</reference>
<protein>
    <submittedName>
        <fullName evidence="1">Uncharacterized protein</fullName>
    </submittedName>
</protein>
<keyword evidence="2" id="KW-1185">Reference proteome</keyword>
<dbReference type="AlphaFoldDB" id="I4D3C1"/>
<gene>
    <name evidence="1" type="ordered locus">Desaci_1268</name>
</gene>
<dbReference type="RefSeq" id="WP_014826302.1">
    <property type="nucleotide sequence ID" value="NC_018068.1"/>
</dbReference>
<dbReference type="KEGG" id="dai:Desaci_1268"/>
<sequence length="46" mass="5617">MDAPMRIILLRDGDKCSINEQLWDARNKFTVIELENEYYQWLDELK</sequence>